<feature type="region of interest" description="Disordered" evidence="17">
    <location>
        <begin position="78"/>
        <end position="97"/>
    </location>
</feature>
<evidence type="ECO:0000256" key="16">
    <source>
        <dbReference type="PROSITE-ProRule" id="PRU00176"/>
    </source>
</evidence>
<dbReference type="SMART" id="SM00360">
    <property type="entry name" value="RRM"/>
    <property type="match status" value="1"/>
</dbReference>
<evidence type="ECO:0000256" key="4">
    <source>
        <dbReference type="ARBA" id="ARBA00022723"/>
    </source>
</evidence>
<evidence type="ECO:0000256" key="10">
    <source>
        <dbReference type="ARBA" id="ARBA00023128"/>
    </source>
</evidence>
<keyword evidence="16" id="KW-0694">RNA-binding</keyword>
<keyword evidence="6" id="KW-0223">Dioxygenase</keyword>
<dbReference type="InterPro" id="IPR001279">
    <property type="entry name" value="Metallo-B-lactamas"/>
</dbReference>
<dbReference type="FunFam" id="3.60.15.10:FF:000013">
    <property type="entry name" value="Persulfide dioxygenase ETHE1, mitochondrial"/>
    <property type="match status" value="1"/>
</dbReference>
<evidence type="ECO:0000256" key="17">
    <source>
        <dbReference type="SAM" id="MobiDB-lite"/>
    </source>
</evidence>
<feature type="compositionally biased region" description="Polar residues" evidence="17">
    <location>
        <begin position="80"/>
        <end position="94"/>
    </location>
</feature>
<dbReference type="AlphaFoldDB" id="A0A812D2V6"/>
<evidence type="ECO:0000313" key="20">
    <source>
        <dbReference type="Proteomes" id="UP000597762"/>
    </source>
</evidence>
<dbReference type="Proteomes" id="UP000597762">
    <property type="component" value="Unassembled WGS sequence"/>
</dbReference>
<evidence type="ECO:0000313" key="19">
    <source>
        <dbReference type="EMBL" id="CAE1286625.1"/>
    </source>
</evidence>
<comment type="similarity">
    <text evidence="3">Belongs to the metallo-beta-lactamase superfamily. Glyoxalase II family.</text>
</comment>
<evidence type="ECO:0000256" key="1">
    <source>
        <dbReference type="ARBA" id="ARBA00001954"/>
    </source>
</evidence>
<evidence type="ECO:0000259" key="18">
    <source>
        <dbReference type="PROSITE" id="PS50102"/>
    </source>
</evidence>
<keyword evidence="9" id="KW-0408">Iron</keyword>
<dbReference type="SUPFAM" id="SSF56281">
    <property type="entry name" value="Metallo-hydrolase/oxidoreductase"/>
    <property type="match status" value="1"/>
</dbReference>
<dbReference type="EC" id="1.13.11.18" evidence="13"/>
<keyword evidence="8 19" id="KW-0560">Oxidoreductase</keyword>
<sequence>MDATQKTLWVGNLPENITEELLYELFLQAGPLEKVYVPKDKRYAFIQFKHEESVPYSVRIMDGISLFGKLLNMRARTVSVHDSSNHPTPQSQGNLKQTKTKLLSTRTSSSSCGEPLFTQSLHLPNKNPAEGQTRFLFSWPSKKSDFIFRQLFDYKSFTYTYLLADAESMEGVIIDPVLDNVKRDLKIIKDLGVKLLAAMNTHVHADHITGSGVIKEKIATCNSFISIQSQAKADKHFDHGNLVKFGDFNLECRSTPGHTNGCYSFVWHEKSMVFTGDAVLIRGCGRTDFQQGDARKLYESVQQQIFSLPPHYLLFPGHDYTGQMMSTVGEEKKFNPRLSKSKSEFVKIMQELQLPYPQQIDKALPANLLCGIQPTE</sequence>
<dbReference type="InterPro" id="IPR051682">
    <property type="entry name" value="Mito_Persulfide_Diox"/>
</dbReference>
<gene>
    <name evidence="19" type="ORF">SPHA_46116</name>
</gene>
<evidence type="ECO:0000256" key="5">
    <source>
        <dbReference type="ARBA" id="ARBA00022946"/>
    </source>
</evidence>
<comment type="subcellular location">
    <subcellularLocation>
        <location evidence="2">Mitochondrion</location>
    </subcellularLocation>
</comment>
<dbReference type="PANTHER" id="PTHR43084">
    <property type="entry name" value="PERSULFIDE DIOXYGENASE ETHE1"/>
    <property type="match status" value="1"/>
</dbReference>
<evidence type="ECO:0000256" key="9">
    <source>
        <dbReference type="ARBA" id="ARBA00023004"/>
    </source>
</evidence>
<keyword evidence="10" id="KW-0496">Mitochondrion</keyword>
<comment type="caution">
    <text evidence="19">The sequence shown here is derived from an EMBL/GenBank/DDBJ whole genome shotgun (WGS) entry which is preliminary data.</text>
</comment>
<keyword evidence="20" id="KW-1185">Reference proteome</keyword>
<dbReference type="Pfam" id="PF00753">
    <property type="entry name" value="Lactamase_B"/>
    <property type="match status" value="2"/>
</dbReference>
<dbReference type="GO" id="GO:0070813">
    <property type="term" value="P:hydrogen sulfide metabolic process"/>
    <property type="evidence" value="ECO:0007669"/>
    <property type="project" value="TreeGrafter"/>
</dbReference>
<evidence type="ECO:0000256" key="8">
    <source>
        <dbReference type="ARBA" id="ARBA00023002"/>
    </source>
</evidence>
<dbReference type="GO" id="GO:0003723">
    <property type="term" value="F:RNA binding"/>
    <property type="evidence" value="ECO:0007669"/>
    <property type="project" value="UniProtKB-UniRule"/>
</dbReference>
<evidence type="ECO:0000256" key="11">
    <source>
        <dbReference type="ARBA" id="ARBA00050990"/>
    </source>
</evidence>
<accession>A0A812D2V6</accession>
<evidence type="ECO:0000256" key="7">
    <source>
        <dbReference type="ARBA" id="ARBA00022990"/>
    </source>
</evidence>
<dbReference type="Gene3D" id="3.30.70.330">
    <property type="match status" value="1"/>
</dbReference>
<comment type="subunit">
    <text evidence="12">Homodimer. Monomer. Interacts with TST. May interact with RELA.</text>
</comment>
<evidence type="ECO:0000256" key="2">
    <source>
        <dbReference type="ARBA" id="ARBA00004173"/>
    </source>
</evidence>
<dbReference type="GO" id="GO:0046872">
    <property type="term" value="F:metal ion binding"/>
    <property type="evidence" value="ECO:0007669"/>
    <property type="project" value="UniProtKB-KW"/>
</dbReference>
<dbReference type="SUPFAM" id="SSF54928">
    <property type="entry name" value="RNA-binding domain, RBD"/>
    <property type="match status" value="1"/>
</dbReference>
<dbReference type="PANTHER" id="PTHR43084:SF1">
    <property type="entry name" value="PERSULFIDE DIOXYGENASE ETHE1, MITOCHONDRIAL"/>
    <property type="match status" value="1"/>
</dbReference>
<dbReference type="InterPro" id="IPR044528">
    <property type="entry name" value="POD-like_MBL-fold"/>
</dbReference>
<dbReference type="GO" id="GO:0005739">
    <property type="term" value="C:mitochondrion"/>
    <property type="evidence" value="ECO:0007669"/>
    <property type="project" value="UniProtKB-SubCell"/>
</dbReference>
<dbReference type="GO" id="GO:0006749">
    <property type="term" value="P:glutathione metabolic process"/>
    <property type="evidence" value="ECO:0007669"/>
    <property type="project" value="InterPro"/>
</dbReference>
<dbReference type="GO" id="GO:0050313">
    <property type="term" value="F:sulfur dioxygenase activity"/>
    <property type="evidence" value="ECO:0007669"/>
    <property type="project" value="UniProtKB-EC"/>
</dbReference>
<feature type="domain" description="RRM" evidence="18">
    <location>
        <begin position="6"/>
        <end position="85"/>
    </location>
</feature>
<evidence type="ECO:0000256" key="14">
    <source>
        <dbReference type="ARBA" id="ARBA00067300"/>
    </source>
</evidence>
<name>A0A812D2V6_ACAPH</name>
<dbReference type="InterPro" id="IPR035979">
    <property type="entry name" value="RBD_domain_sf"/>
</dbReference>
<dbReference type="PROSITE" id="PS50102">
    <property type="entry name" value="RRM"/>
    <property type="match status" value="1"/>
</dbReference>
<dbReference type="Pfam" id="PF00076">
    <property type="entry name" value="RRM_1"/>
    <property type="match status" value="1"/>
</dbReference>
<dbReference type="CDD" id="cd07724">
    <property type="entry name" value="POD-like_MBL-fold"/>
    <property type="match status" value="1"/>
</dbReference>
<proteinExistence type="inferred from homology"/>
<keyword evidence="4" id="KW-0479">Metal-binding</keyword>
<reference evidence="19" key="1">
    <citation type="submission" date="2021-01" db="EMBL/GenBank/DDBJ databases">
        <authorList>
            <person name="Li R."/>
            <person name="Bekaert M."/>
        </authorList>
    </citation>
    <scope>NUCLEOTIDE SEQUENCE</scope>
    <source>
        <strain evidence="19">Farmed</strain>
    </source>
</reference>
<evidence type="ECO:0000256" key="6">
    <source>
        <dbReference type="ARBA" id="ARBA00022964"/>
    </source>
</evidence>
<evidence type="ECO:0000256" key="15">
    <source>
        <dbReference type="ARBA" id="ARBA00077964"/>
    </source>
</evidence>
<dbReference type="Gene3D" id="3.60.15.10">
    <property type="entry name" value="Ribonuclease Z/Hydroxyacylglutathione hydrolase-like"/>
    <property type="match status" value="1"/>
</dbReference>
<organism evidence="19 20">
    <name type="scientific">Acanthosepion pharaonis</name>
    <name type="common">Pharaoh cuttlefish</name>
    <name type="synonym">Sepia pharaonis</name>
    <dbReference type="NCBI Taxonomy" id="158019"/>
    <lineage>
        <taxon>Eukaryota</taxon>
        <taxon>Metazoa</taxon>
        <taxon>Spiralia</taxon>
        <taxon>Lophotrochozoa</taxon>
        <taxon>Mollusca</taxon>
        <taxon>Cephalopoda</taxon>
        <taxon>Coleoidea</taxon>
        <taxon>Decapodiformes</taxon>
        <taxon>Sepiida</taxon>
        <taxon>Sepiina</taxon>
        <taxon>Sepiidae</taxon>
        <taxon>Acanthosepion</taxon>
    </lineage>
</organism>
<dbReference type="InterPro" id="IPR012677">
    <property type="entry name" value="Nucleotide-bd_a/b_plait_sf"/>
</dbReference>
<dbReference type="OrthoDB" id="449487at2759"/>
<comment type="catalytic activity">
    <reaction evidence="11">
        <text>S-sulfanylglutathione + O2 + H2O = sulfite + glutathione + 2 H(+)</text>
        <dbReference type="Rhea" id="RHEA:12981"/>
        <dbReference type="ChEBI" id="CHEBI:15377"/>
        <dbReference type="ChEBI" id="CHEBI:15378"/>
        <dbReference type="ChEBI" id="CHEBI:15379"/>
        <dbReference type="ChEBI" id="CHEBI:17359"/>
        <dbReference type="ChEBI" id="CHEBI:57925"/>
        <dbReference type="ChEBI" id="CHEBI:58905"/>
        <dbReference type="EC" id="1.13.11.18"/>
    </reaction>
</comment>
<dbReference type="InterPro" id="IPR000504">
    <property type="entry name" value="RRM_dom"/>
</dbReference>
<dbReference type="EMBL" id="CAHIKZ030002415">
    <property type="protein sequence ID" value="CAE1286625.1"/>
    <property type="molecule type" value="Genomic_DNA"/>
</dbReference>
<comment type="cofactor">
    <cofactor evidence="1">
        <name>Fe(2+)</name>
        <dbReference type="ChEBI" id="CHEBI:29033"/>
    </cofactor>
</comment>
<dbReference type="SMART" id="SM00849">
    <property type="entry name" value="Lactamase_B"/>
    <property type="match status" value="1"/>
</dbReference>
<evidence type="ECO:0000256" key="12">
    <source>
        <dbReference type="ARBA" id="ARBA00065219"/>
    </source>
</evidence>
<keyword evidence="7" id="KW-0007">Acetylation</keyword>
<evidence type="ECO:0000256" key="13">
    <source>
        <dbReference type="ARBA" id="ARBA00066686"/>
    </source>
</evidence>
<keyword evidence="5" id="KW-0809">Transit peptide</keyword>
<dbReference type="InterPro" id="IPR036866">
    <property type="entry name" value="RibonucZ/Hydroxyglut_hydro"/>
</dbReference>
<evidence type="ECO:0000256" key="3">
    <source>
        <dbReference type="ARBA" id="ARBA00006759"/>
    </source>
</evidence>
<protein>
    <recommendedName>
        <fullName evidence="14">Persulfide dioxygenase ETHE1, mitochondrial</fullName>
        <ecNumber evidence="13">1.13.11.18</ecNumber>
    </recommendedName>
    <alternativeName>
        <fullName evidence="15">Sulfur dioxygenase ETHE1</fullName>
    </alternativeName>
</protein>